<dbReference type="InterPro" id="IPR029063">
    <property type="entry name" value="SAM-dependent_MTases_sf"/>
</dbReference>
<reference evidence="5" key="1">
    <citation type="submission" date="2014-12" db="EMBL/GenBank/DDBJ databases">
        <authorList>
            <person name="Smet A."/>
        </authorList>
    </citation>
    <scope>NUCLEOTIDE SEQUENCE [LARGE SCALE GENOMIC DNA]</scope>
</reference>
<dbReference type="GO" id="GO:0003677">
    <property type="term" value="F:DNA binding"/>
    <property type="evidence" value="ECO:0007669"/>
    <property type="project" value="InterPro"/>
</dbReference>
<dbReference type="Gene3D" id="3.40.50.150">
    <property type="entry name" value="Vaccinia Virus protein VP39"/>
    <property type="match status" value="1"/>
</dbReference>
<dbReference type="SUPFAM" id="SSF53335">
    <property type="entry name" value="S-adenosyl-L-methionine-dependent methyltransferases"/>
    <property type="match status" value="1"/>
</dbReference>
<keyword evidence="5" id="KW-1185">Reference proteome</keyword>
<organism evidence="4 5">
    <name type="scientific">Helicobacter heilmannii</name>
    <dbReference type="NCBI Taxonomy" id="35817"/>
    <lineage>
        <taxon>Bacteria</taxon>
        <taxon>Pseudomonadati</taxon>
        <taxon>Campylobacterota</taxon>
        <taxon>Epsilonproteobacteria</taxon>
        <taxon>Campylobacterales</taxon>
        <taxon>Helicobacteraceae</taxon>
        <taxon>Helicobacter</taxon>
    </lineage>
</organism>
<dbReference type="AlphaFoldDB" id="A0A0K2YE78"/>
<dbReference type="Proteomes" id="UP000046090">
    <property type="component" value="Unassembled WGS sequence"/>
</dbReference>
<dbReference type="InterPro" id="IPR002941">
    <property type="entry name" value="DNA_methylase_N4/N6"/>
</dbReference>
<dbReference type="GO" id="GO:0008170">
    <property type="term" value="F:N-methyltransferase activity"/>
    <property type="evidence" value="ECO:0007669"/>
    <property type="project" value="InterPro"/>
</dbReference>
<sequence length="95" mass="10913">MAVWVVGDKIKNGNKSLTSFRHALYFQEIGFNVHDVMIYAKKNTPFMRSNAYTNSYEYMFVFSKGKPKTFNPLKEATARHGGASKEALRRMRALT</sequence>
<evidence type="ECO:0000256" key="1">
    <source>
        <dbReference type="ARBA" id="ARBA00022603"/>
    </source>
</evidence>
<evidence type="ECO:0000313" key="4">
    <source>
        <dbReference type="EMBL" id="CRI35275.1"/>
    </source>
</evidence>
<name>A0A0K2YE78_HELHE</name>
<dbReference type="GO" id="GO:0032259">
    <property type="term" value="P:methylation"/>
    <property type="evidence" value="ECO:0007669"/>
    <property type="project" value="UniProtKB-KW"/>
</dbReference>
<accession>A0A0K2YE78</accession>
<gene>
    <name evidence="4" type="ORF">HHE01_02730</name>
</gene>
<dbReference type="Pfam" id="PF01555">
    <property type="entry name" value="N6_N4_Mtase"/>
    <property type="match status" value="1"/>
</dbReference>
<dbReference type="EMBL" id="CDMK01000003">
    <property type="protein sequence ID" value="CRI35275.1"/>
    <property type="molecule type" value="Genomic_DNA"/>
</dbReference>
<proteinExistence type="predicted"/>
<evidence type="ECO:0000256" key="2">
    <source>
        <dbReference type="ARBA" id="ARBA00022679"/>
    </source>
</evidence>
<evidence type="ECO:0000259" key="3">
    <source>
        <dbReference type="Pfam" id="PF01555"/>
    </source>
</evidence>
<keyword evidence="2 4" id="KW-0808">Transferase</keyword>
<protein>
    <submittedName>
        <fullName evidence="4">Putative TYPE II DNA MODIFICATION ENZYME (METHYLTRANSFERASE)</fullName>
    </submittedName>
</protein>
<feature type="domain" description="DNA methylase N-4/N-6" evidence="3">
    <location>
        <begin position="12"/>
        <end position="71"/>
    </location>
</feature>
<evidence type="ECO:0000313" key="5">
    <source>
        <dbReference type="Proteomes" id="UP000046090"/>
    </source>
</evidence>
<keyword evidence="1 4" id="KW-0489">Methyltransferase</keyword>